<protein>
    <submittedName>
        <fullName evidence="1">Uncharacterized protein</fullName>
    </submittedName>
</protein>
<dbReference type="EMBL" id="CP013050">
    <property type="protein sequence ID" value="ALM74243.1"/>
    <property type="molecule type" value="Genomic_DNA"/>
</dbReference>
<dbReference type="AlphaFoldDB" id="A0A0S1X8X0"/>
<proteinExistence type="predicted"/>
<evidence type="ECO:0000313" key="1">
    <source>
        <dbReference type="EMBL" id="ALM74243.1"/>
    </source>
</evidence>
<evidence type="ECO:0000313" key="2">
    <source>
        <dbReference type="Proteomes" id="UP000066042"/>
    </source>
</evidence>
<dbReference type="GeneID" id="73812617"/>
<sequence length="40" mass="4492">MTSTIPQHNEEAREIVESAEAFLKRVKSALEMISDEEKGS</sequence>
<dbReference type="Proteomes" id="UP000066042">
    <property type="component" value="Chromosome"/>
</dbReference>
<dbReference type="RefSeq" id="WP_256381336.1">
    <property type="nucleotide sequence ID" value="NZ_CP013050.1"/>
</dbReference>
<reference evidence="1 2" key="1">
    <citation type="journal article" date="2016" name="Genome Announc.">
        <title>Complete genome sequence of the hyperthermophilic and piezophilic archaeon Thermococcus barophilus Ch5, capable of growth at the expense of hydrogenogenesis from carbon monoxide and formate.</title>
        <authorList>
            <person name="Oger P."/>
            <person name="Sokolova T.G."/>
            <person name="Kozhevnikova D.A."/>
            <person name="Taranov E.A."/>
            <person name="Vannier P."/>
            <person name="Lee H.S."/>
            <person name="Kwon K.K."/>
            <person name="Kang S.G."/>
            <person name="Lee J.H."/>
            <person name="Bonch-Osmolovskaya E.A."/>
            <person name="Lebedinsky A.V."/>
        </authorList>
    </citation>
    <scope>NUCLEOTIDE SEQUENCE [LARGE SCALE GENOMIC DNA]</scope>
    <source>
        <strain evidence="2">Ch5</strain>
    </source>
</reference>
<accession>A0A0S1X8X0</accession>
<organism evidence="1 2">
    <name type="scientific">Thermococcus barophilus</name>
    <dbReference type="NCBI Taxonomy" id="55802"/>
    <lineage>
        <taxon>Archaea</taxon>
        <taxon>Methanobacteriati</taxon>
        <taxon>Methanobacteriota</taxon>
        <taxon>Thermococci</taxon>
        <taxon>Thermococcales</taxon>
        <taxon>Thermococcaceae</taxon>
        <taxon>Thermococcus</taxon>
    </lineage>
</organism>
<name>A0A0S1X8X0_THEBA</name>
<gene>
    <name evidence="1" type="ORF">TBCH5v1_0265</name>
</gene>